<comment type="caution">
    <text evidence="2">The sequence shown here is derived from an EMBL/GenBank/DDBJ whole genome shotgun (WGS) entry which is preliminary data.</text>
</comment>
<dbReference type="EMBL" id="JADNRY010000739">
    <property type="protein sequence ID" value="KAF9028309.1"/>
    <property type="molecule type" value="Genomic_DNA"/>
</dbReference>
<name>A0A9P5P5G6_9AGAR</name>
<proteinExistence type="predicted"/>
<reference evidence="2" key="1">
    <citation type="submission" date="2020-11" db="EMBL/GenBank/DDBJ databases">
        <authorList>
            <consortium name="DOE Joint Genome Institute"/>
            <person name="Ahrendt S."/>
            <person name="Riley R."/>
            <person name="Andreopoulos W."/>
            <person name="Labutti K."/>
            <person name="Pangilinan J."/>
            <person name="Ruiz-Duenas F.J."/>
            <person name="Barrasa J.M."/>
            <person name="Sanchez-Garcia M."/>
            <person name="Camarero S."/>
            <person name="Miyauchi S."/>
            <person name="Serrano A."/>
            <person name="Linde D."/>
            <person name="Babiker R."/>
            <person name="Drula E."/>
            <person name="Ayuso-Fernandez I."/>
            <person name="Pacheco R."/>
            <person name="Padilla G."/>
            <person name="Ferreira P."/>
            <person name="Barriuso J."/>
            <person name="Kellner H."/>
            <person name="Castanera R."/>
            <person name="Alfaro M."/>
            <person name="Ramirez L."/>
            <person name="Pisabarro A.G."/>
            <person name="Kuo A."/>
            <person name="Tritt A."/>
            <person name="Lipzen A."/>
            <person name="He G."/>
            <person name="Yan M."/>
            <person name="Ng V."/>
            <person name="Cullen D."/>
            <person name="Martin F."/>
            <person name="Rosso M.-N."/>
            <person name="Henrissat B."/>
            <person name="Hibbett D."/>
            <person name="Martinez A.T."/>
            <person name="Grigoriev I.V."/>
        </authorList>
    </citation>
    <scope>NUCLEOTIDE SEQUENCE</scope>
    <source>
        <strain evidence="2">AH 40177</strain>
    </source>
</reference>
<dbReference type="Proteomes" id="UP000772434">
    <property type="component" value="Unassembled WGS sequence"/>
</dbReference>
<feature type="region of interest" description="Disordered" evidence="1">
    <location>
        <begin position="191"/>
        <end position="211"/>
    </location>
</feature>
<evidence type="ECO:0000313" key="2">
    <source>
        <dbReference type="EMBL" id="KAF9028309.1"/>
    </source>
</evidence>
<evidence type="ECO:0000256" key="1">
    <source>
        <dbReference type="SAM" id="MobiDB-lite"/>
    </source>
</evidence>
<sequence length="283" mass="30228">MSSPQPRSAGIEQAVTRHSNTCKSQISTLHTNGGLMAHNPAFAYAELNAYDKSSDTCDWANITTMDAKGQDVGLSTYPSSSSDVGSVNFSISTDISADTTDEYRSRPSTLSTNLAHNLASESSAYYPSSDAGSVEFSATDMTDEYISRPSTLSTSLAYNFASETSTSTYHSSSDAGSMDFSTINITDEFRPSTGQACNPAPGSPTYYSSSSDTGSMDFSATKFFTTDVTTTMGPNSLASSARIYSSPSDVRSSATTYNAFSDSDKCRSPQYNGLQLLFHRRSQ</sequence>
<keyword evidence="3" id="KW-1185">Reference proteome</keyword>
<accession>A0A9P5P5G6</accession>
<evidence type="ECO:0000313" key="3">
    <source>
        <dbReference type="Proteomes" id="UP000772434"/>
    </source>
</evidence>
<gene>
    <name evidence="2" type="ORF">BDP27DRAFT_1436915</name>
</gene>
<dbReference type="AlphaFoldDB" id="A0A9P5P5G6"/>
<protein>
    <submittedName>
        <fullName evidence="2">Uncharacterized protein</fullName>
    </submittedName>
</protein>
<organism evidence="2 3">
    <name type="scientific">Rhodocollybia butyracea</name>
    <dbReference type="NCBI Taxonomy" id="206335"/>
    <lineage>
        <taxon>Eukaryota</taxon>
        <taxon>Fungi</taxon>
        <taxon>Dikarya</taxon>
        <taxon>Basidiomycota</taxon>
        <taxon>Agaricomycotina</taxon>
        <taxon>Agaricomycetes</taxon>
        <taxon>Agaricomycetidae</taxon>
        <taxon>Agaricales</taxon>
        <taxon>Marasmiineae</taxon>
        <taxon>Omphalotaceae</taxon>
        <taxon>Rhodocollybia</taxon>
    </lineage>
</organism>